<reference evidence="1 2" key="1">
    <citation type="submission" date="2017-05" db="EMBL/GenBank/DDBJ databases">
        <authorList>
            <person name="Song R."/>
            <person name="Chenine A.L."/>
            <person name="Ruprecht R.M."/>
        </authorList>
    </citation>
    <scope>NUCLEOTIDE SEQUENCE [LARGE SCALE GENOMIC DNA]</scope>
    <source>
        <strain evidence="1 2">CECT 8898</strain>
    </source>
</reference>
<dbReference type="Proteomes" id="UP000207598">
    <property type="component" value="Unassembled WGS sequence"/>
</dbReference>
<evidence type="ECO:0000313" key="1">
    <source>
        <dbReference type="EMBL" id="SMX35622.1"/>
    </source>
</evidence>
<keyword evidence="2" id="KW-1185">Reference proteome</keyword>
<organism evidence="1 2">
    <name type="scientific">Maliponia aquimaris</name>
    <dbReference type="NCBI Taxonomy" id="1673631"/>
    <lineage>
        <taxon>Bacteria</taxon>
        <taxon>Pseudomonadati</taxon>
        <taxon>Pseudomonadota</taxon>
        <taxon>Alphaproteobacteria</taxon>
        <taxon>Rhodobacterales</taxon>
        <taxon>Paracoccaceae</taxon>
        <taxon>Maliponia</taxon>
    </lineage>
</organism>
<protein>
    <submittedName>
        <fullName evidence="1">Uncharacterized protein</fullName>
    </submittedName>
</protein>
<name>A0A238K0I0_9RHOB</name>
<evidence type="ECO:0000313" key="2">
    <source>
        <dbReference type="Proteomes" id="UP000207598"/>
    </source>
</evidence>
<dbReference type="EMBL" id="FXYF01000002">
    <property type="protein sequence ID" value="SMX35622.1"/>
    <property type="molecule type" value="Genomic_DNA"/>
</dbReference>
<dbReference type="AlphaFoldDB" id="A0A238K0I0"/>
<gene>
    <name evidence="1" type="ORF">MAA8898_00589</name>
</gene>
<sequence length="94" mass="9662">MSSNLTTCALAAVFVLSLGLGGGAAWIMQAAPVQAAAAPARGCAANAPALDCPCAAQRTRHILDAASPRIPGLRYASAWDLAESQRPPACRQRF</sequence>
<accession>A0A238K0I0</accession>
<proteinExistence type="predicted"/>